<comment type="similarity">
    <text evidence="1 2">Belongs to the small heat shock protein (HSP20) family.</text>
</comment>
<dbReference type="InterPro" id="IPR002068">
    <property type="entry name" value="A-crystallin/Hsp20_dom"/>
</dbReference>
<dbReference type="EnsemblMetazoa" id="XM_038190914.1">
    <property type="protein sequence ID" value="XP_038046842.1"/>
    <property type="gene ID" value="LOC119721042"/>
</dbReference>
<name>A0A913Z544_PATMI</name>
<dbReference type="InterPro" id="IPR008978">
    <property type="entry name" value="HSP20-like_chaperone"/>
</dbReference>
<dbReference type="GO" id="GO:0009408">
    <property type="term" value="P:response to heat"/>
    <property type="evidence" value="ECO:0007669"/>
    <property type="project" value="TreeGrafter"/>
</dbReference>
<dbReference type="OrthoDB" id="10058145at2759"/>
<dbReference type="Gene3D" id="2.60.40.790">
    <property type="match status" value="1"/>
</dbReference>
<dbReference type="OMA" id="QSSRVEC"/>
<accession>A0A913Z544</accession>
<organism evidence="5 6">
    <name type="scientific">Patiria miniata</name>
    <name type="common">Bat star</name>
    <name type="synonym">Asterina miniata</name>
    <dbReference type="NCBI Taxonomy" id="46514"/>
    <lineage>
        <taxon>Eukaryota</taxon>
        <taxon>Metazoa</taxon>
        <taxon>Echinodermata</taxon>
        <taxon>Eleutherozoa</taxon>
        <taxon>Asterozoa</taxon>
        <taxon>Asteroidea</taxon>
        <taxon>Valvatacea</taxon>
        <taxon>Valvatida</taxon>
        <taxon>Asterinidae</taxon>
        <taxon>Patiria</taxon>
    </lineage>
</organism>
<evidence type="ECO:0000256" key="1">
    <source>
        <dbReference type="PROSITE-ProRule" id="PRU00285"/>
    </source>
</evidence>
<protein>
    <recommendedName>
        <fullName evidence="4">SHSP domain-containing protein</fullName>
    </recommendedName>
</protein>
<keyword evidence="6" id="KW-1185">Reference proteome</keyword>
<sequence length="265" mass="29447">MNIEIKIPLTHPRVEYSITGGDGASNPIIVSSVPAASSKQMITRQVYTTGSPQQTTVESATMRTSSGRRVEVNVQPSAPTKPTLYQGYYVTSPQPTIISSPTESSPPTPSASSQPNFTTKIVSSPSSGPPEPARQSSRVECDEHRFTVTLDVSQYRPEDVEVKVKDNKLTVHAEQREGHTATGYVQREYYRQYTLPEDVDISLVKCYLSEKKVLTVEIPRVPLTDTRERQIPIMMIDGNQNATRGGKRTYFVEEMNTSDADSFRK</sequence>
<evidence type="ECO:0000256" key="2">
    <source>
        <dbReference type="RuleBase" id="RU003616"/>
    </source>
</evidence>
<dbReference type="PANTHER" id="PTHR45640">
    <property type="entry name" value="HEAT SHOCK PROTEIN HSP-12.2-RELATED"/>
    <property type="match status" value="1"/>
</dbReference>
<dbReference type="RefSeq" id="XP_038046842.1">
    <property type="nucleotide sequence ID" value="XM_038190914.1"/>
</dbReference>
<dbReference type="PANTHER" id="PTHR45640:SF26">
    <property type="entry name" value="RE23625P"/>
    <property type="match status" value="1"/>
</dbReference>
<dbReference type="Proteomes" id="UP000887568">
    <property type="component" value="Unplaced"/>
</dbReference>
<dbReference type="GO" id="GO:0051082">
    <property type="term" value="F:unfolded protein binding"/>
    <property type="evidence" value="ECO:0007669"/>
    <property type="project" value="TreeGrafter"/>
</dbReference>
<dbReference type="CDD" id="cd06526">
    <property type="entry name" value="metazoan_ACD"/>
    <property type="match status" value="1"/>
</dbReference>
<feature type="region of interest" description="Disordered" evidence="3">
    <location>
        <begin position="49"/>
        <end position="142"/>
    </location>
</feature>
<evidence type="ECO:0000259" key="4">
    <source>
        <dbReference type="PROSITE" id="PS01031"/>
    </source>
</evidence>
<evidence type="ECO:0000313" key="5">
    <source>
        <dbReference type="EnsemblMetazoa" id="XP_038046842.1"/>
    </source>
</evidence>
<reference evidence="5" key="1">
    <citation type="submission" date="2022-11" db="UniProtKB">
        <authorList>
            <consortium name="EnsemblMetazoa"/>
        </authorList>
    </citation>
    <scope>IDENTIFICATION</scope>
</reference>
<evidence type="ECO:0000313" key="6">
    <source>
        <dbReference type="Proteomes" id="UP000887568"/>
    </source>
</evidence>
<dbReference type="PRINTS" id="PR00299">
    <property type="entry name" value="ACRYSTALLIN"/>
</dbReference>
<dbReference type="SUPFAM" id="SSF49764">
    <property type="entry name" value="HSP20-like chaperones"/>
    <property type="match status" value="1"/>
</dbReference>
<feature type="compositionally biased region" description="Polar residues" evidence="3">
    <location>
        <begin position="116"/>
        <end position="126"/>
    </location>
</feature>
<feature type="compositionally biased region" description="Low complexity" evidence="3">
    <location>
        <begin position="91"/>
        <end position="103"/>
    </location>
</feature>
<dbReference type="GO" id="GO:0042026">
    <property type="term" value="P:protein refolding"/>
    <property type="evidence" value="ECO:0007669"/>
    <property type="project" value="TreeGrafter"/>
</dbReference>
<dbReference type="PROSITE" id="PS01031">
    <property type="entry name" value="SHSP"/>
    <property type="match status" value="1"/>
</dbReference>
<feature type="domain" description="SHSP" evidence="4">
    <location>
        <begin position="128"/>
        <end position="236"/>
    </location>
</feature>
<evidence type="ECO:0000256" key="3">
    <source>
        <dbReference type="SAM" id="MobiDB-lite"/>
    </source>
</evidence>
<dbReference type="AlphaFoldDB" id="A0A913Z544"/>
<feature type="compositionally biased region" description="Polar residues" evidence="3">
    <location>
        <begin position="49"/>
        <end position="67"/>
    </location>
</feature>
<dbReference type="GO" id="GO:0005634">
    <property type="term" value="C:nucleus"/>
    <property type="evidence" value="ECO:0007669"/>
    <property type="project" value="TreeGrafter"/>
</dbReference>
<dbReference type="Pfam" id="PF00011">
    <property type="entry name" value="HSP20"/>
    <property type="match status" value="1"/>
</dbReference>
<proteinExistence type="inferred from homology"/>
<dbReference type="GO" id="GO:0005737">
    <property type="term" value="C:cytoplasm"/>
    <property type="evidence" value="ECO:0007669"/>
    <property type="project" value="TreeGrafter"/>
</dbReference>
<dbReference type="InterPro" id="IPR001436">
    <property type="entry name" value="Alpha-crystallin/sHSP_animal"/>
</dbReference>
<dbReference type="GeneID" id="119721042"/>